<evidence type="ECO:0000313" key="3">
    <source>
        <dbReference type="EMBL" id="MET3759139.1"/>
    </source>
</evidence>
<gene>
    <name evidence="3" type="ORF">ABID08_006523</name>
</gene>
<keyword evidence="4" id="KW-1185">Reference proteome</keyword>
<keyword evidence="2" id="KW-0812">Transmembrane</keyword>
<keyword evidence="2" id="KW-1133">Transmembrane helix</keyword>
<organism evidence="3 4">
    <name type="scientific">Rhizobium binae</name>
    <dbReference type="NCBI Taxonomy" id="1138190"/>
    <lineage>
        <taxon>Bacteria</taxon>
        <taxon>Pseudomonadati</taxon>
        <taxon>Pseudomonadota</taxon>
        <taxon>Alphaproteobacteria</taxon>
        <taxon>Hyphomicrobiales</taxon>
        <taxon>Rhizobiaceae</taxon>
        <taxon>Rhizobium/Agrobacterium group</taxon>
        <taxon>Rhizobium</taxon>
    </lineage>
</organism>
<reference evidence="3 4" key="1">
    <citation type="submission" date="2024-06" db="EMBL/GenBank/DDBJ databases">
        <title>Genomic Encyclopedia of Type Strains, Phase IV (KMG-IV): sequencing the most valuable type-strain genomes for metagenomic binning, comparative biology and taxonomic classification.</title>
        <authorList>
            <person name="Goeker M."/>
        </authorList>
    </citation>
    <scope>NUCLEOTIDE SEQUENCE [LARGE SCALE GENOMIC DNA]</scope>
    <source>
        <strain evidence="3 4">DSM 29288</strain>
    </source>
</reference>
<dbReference type="Proteomes" id="UP001549077">
    <property type="component" value="Unassembled WGS sequence"/>
</dbReference>
<proteinExistence type="predicted"/>
<evidence type="ECO:0000313" key="4">
    <source>
        <dbReference type="Proteomes" id="UP001549077"/>
    </source>
</evidence>
<evidence type="ECO:0000256" key="2">
    <source>
        <dbReference type="SAM" id="Phobius"/>
    </source>
</evidence>
<dbReference type="EMBL" id="JBEPMY010000046">
    <property type="protein sequence ID" value="MET3759139.1"/>
    <property type="molecule type" value="Genomic_DNA"/>
</dbReference>
<accession>A0ABV2MSL1</accession>
<feature type="transmembrane region" description="Helical" evidence="2">
    <location>
        <begin position="32"/>
        <end position="51"/>
    </location>
</feature>
<sequence>MDSRLKAWNDGGWGGASARGAAPRWREAQRRCYCLTIVGFATALTPLSVVLGPDPRTHAGLVEGGRGFQAQGLE</sequence>
<protein>
    <submittedName>
        <fullName evidence="3">Uncharacterized protein</fullName>
    </submittedName>
</protein>
<keyword evidence="2" id="KW-0472">Membrane</keyword>
<name>A0ABV2MSL1_9HYPH</name>
<comment type="caution">
    <text evidence="3">The sequence shown here is derived from an EMBL/GenBank/DDBJ whole genome shotgun (WGS) entry which is preliminary data.</text>
</comment>
<evidence type="ECO:0000256" key="1">
    <source>
        <dbReference type="SAM" id="MobiDB-lite"/>
    </source>
</evidence>
<feature type="region of interest" description="Disordered" evidence="1">
    <location>
        <begin position="1"/>
        <end position="23"/>
    </location>
</feature>